<reference evidence="1 2" key="1">
    <citation type="submission" date="2019-09" db="EMBL/GenBank/DDBJ databases">
        <title>Prosopis cineraria nodule microbiome.</title>
        <authorList>
            <person name="Chaluvadi S.R."/>
            <person name="Ali R."/>
            <person name="Wang X."/>
        </authorList>
    </citation>
    <scope>NUCLEOTIDE SEQUENCE [LARGE SCALE GENOMIC DNA]</scope>
    <source>
        <strain evidence="1 2">BG1</strain>
    </source>
</reference>
<evidence type="ECO:0000313" key="2">
    <source>
        <dbReference type="Proteomes" id="UP000326659"/>
    </source>
</evidence>
<name>A0A9X7MY59_PSEDE</name>
<dbReference type="RefSeq" id="WP_151186904.1">
    <property type="nucleotide sequence ID" value="NZ_CP043626.1"/>
</dbReference>
<dbReference type="EMBL" id="CP043626">
    <property type="protein sequence ID" value="QEY71415.1"/>
    <property type="molecule type" value="Genomic_DNA"/>
</dbReference>
<gene>
    <name evidence="1" type="ORF">F1C79_07100</name>
</gene>
<sequence>MNQICGLARGDLSQDQVNQFLADRRLDAAPGQDRNPALVLLKNGDRAGQATLCAAYLAGTVFSTADLQPFLEASAGTNHAADGKANQPEATASQDSVTMLLSVRLAVARANADVFALIASEMQRRPGLTPLEVREQVQQLFSRLAPTYLARIRARFQAPGTVLQQIRLDKETLVFSSSDGADFVLEKGQLRLRQDGVMIYGDGRLHGLIRALQVAYFDAQAAALLTPSDMAVPDN</sequence>
<accession>A0A9X7MY59</accession>
<dbReference type="AlphaFoldDB" id="A0A9X7MY59"/>
<protein>
    <submittedName>
        <fullName evidence="1">Uncharacterized protein</fullName>
    </submittedName>
</protein>
<proteinExistence type="predicted"/>
<dbReference type="Proteomes" id="UP000326659">
    <property type="component" value="Chromosome"/>
</dbReference>
<evidence type="ECO:0000313" key="1">
    <source>
        <dbReference type="EMBL" id="QEY71415.1"/>
    </source>
</evidence>
<organism evidence="1 2">
    <name type="scientific">Pseudomonas denitrificans</name>
    <dbReference type="NCBI Taxonomy" id="43306"/>
    <lineage>
        <taxon>Bacteria</taxon>
        <taxon>Pseudomonadati</taxon>
        <taxon>Pseudomonadota</taxon>
        <taxon>Gammaproteobacteria</taxon>
        <taxon>Pseudomonadales</taxon>
        <taxon>Pseudomonadaceae</taxon>
        <taxon>Halopseudomonas</taxon>
    </lineage>
</organism>
<keyword evidence="2" id="KW-1185">Reference proteome</keyword>
<dbReference type="KEGG" id="pden:F1C79_07100"/>
<dbReference type="OrthoDB" id="6895606at2"/>